<keyword evidence="6 15" id="KW-0347">Helicase</keyword>
<name>A0A1E2S2T5_9HYPH</name>
<dbReference type="InterPro" id="IPR011545">
    <property type="entry name" value="DEAD/DEAH_box_helicase_dom"/>
</dbReference>
<dbReference type="InterPro" id="IPR027417">
    <property type="entry name" value="P-loop_NTPase"/>
</dbReference>
<dbReference type="PROSITE" id="PS51192">
    <property type="entry name" value="HELICASE_ATP_BIND_1"/>
    <property type="match status" value="1"/>
</dbReference>
<dbReference type="Pfam" id="PF19833">
    <property type="entry name" value="RecG_dom3_C"/>
    <property type="match status" value="1"/>
</dbReference>
<evidence type="ECO:0000256" key="15">
    <source>
        <dbReference type="RuleBase" id="RU363016"/>
    </source>
</evidence>
<reference evidence="18 19" key="1">
    <citation type="submission" date="2016-07" db="EMBL/GenBank/DDBJ databases">
        <title>Draft genome sequence of Methyloligella halotolerans C2T (VKM B-2706T=CCUG 61687T=DSM 25045T), a halotolerant polyhydroxybutyrate accumulating methylotroph.</title>
        <authorList>
            <person name="Vasilenko O.V."/>
            <person name="Doronina N.V."/>
            <person name="Poroshina M.N."/>
            <person name="Tarlachkov S.V."/>
            <person name="Trotsenko Y.A."/>
        </authorList>
    </citation>
    <scope>NUCLEOTIDE SEQUENCE [LARGE SCALE GENOMIC DNA]</scope>
    <source>
        <strain evidence="18 19">VKM B-2706</strain>
    </source>
</reference>
<keyword evidence="10 15" id="KW-0234">DNA repair</keyword>
<comment type="similarity">
    <text evidence="1 15">Belongs to the helicase family. RecG subfamily.</text>
</comment>
<dbReference type="PROSITE" id="PS51194">
    <property type="entry name" value="HELICASE_CTER"/>
    <property type="match status" value="1"/>
</dbReference>
<dbReference type="Pfam" id="PF17191">
    <property type="entry name" value="RecG_wedge"/>
    <property type="match status" value="1"/>
</dbReference>
<gene>
    <name evidence="18" type="ORF">A7A08_00470</name>
</gene>
<dbReference type="InterPro" id="IPR004609">
    <property type="entry name" value="ATP-dep_DNA_helicase_RecG"/>
</dbReference>
<evidence type="ECO:0000259" key="16">
    <source>
        <dbReference type="PROSITE" id="PS51192"/>
    </source>
</evidence>
<evidence type="ECO:0000256" key="14">
    <source>
        <dbReference type="ARBA" id="ARBA00048988"/>
    </source>
</evidence>
<dbReference type="InterPro" id="IPR012340">
    <property type="entry name" value="NA-bd_OB-fold"/>
</dbReference>
<dbReference type="InterPro" id="IPR045562">
    <property type="entry name" value="RecG_dom3_C"/>
</dbReference>
<evidence type="ECO:0000256" key="3">
    <source>
        <dbReference type="ARBA" id="ARBA00022741"/>
    </source>
</evidence>
<dbReference type="CDD" id="cd04488">
    <property type="entry name" value="RecG_wedge_OBF"/>
    <property type="match status" value="1"/>
</dbReference>
<dbReference type="InterPro" id="IPR014001">
    <property type="entry name" value="Helicase_ATP-bd"/>
</dbReference>
<keyword evidence="9 15" id="KW-0233">DNA recombination</keyword>
<organism evidence="18 19">
    <name type="scientific">Methyloligella halotolerans</name>
    <dbReference type="NCBI Taxonomy" id="1177755"/>
    <lineage>
        <taxon>Bacteria</taxon>
        <taxon>Pseudomonadati</taxon>
        <taxon>Pseudomonadota</taxon>
        <taxon>Alphaproteobacteria</taxon>
        <taxon>Hyphomicrobiales</taxon>
        <taxon>Hyphomicrobiaceae</taxon>
        <taxon>Methyloligella</taxon>
    </lineage>
</organism>
<dbReference type="InterPro" id="IPR047112">
    <property type="entry name" value="RecG/Mfd"/>
</dbReference>
<protein>
    <recommendedName>
        <fullName evidence="2 15">ATP-dependent DNA helicase RecG</fullName>
        <ecNumber evidence="13 15">5.6.2.4</ecNumber>
    </recommendedName>
</protein>
<keyword evidence="8" id="KW-0238">DNA-binding</keyword>
<dbReference type="InterPro" id="IPR033454">
    <property type="entry name" value="RecG_wedge"/>
</dbReference>
<dbReference type="SMART" id="SM00487">
    <property type="entry name" value="DEXDc"/>
    <property type="match status" value="1"/>
</dbReference>
<dbReference type="PANTHER" id="PTHR47964">
    <property type="entry name" value="ATP-DEPENDENT DNA HELICASE HOMOLOG RECG, CHLOROPLASTIC"/>
    <property type="match status" value="1"/>
</dbReference>
<dbReference type="EC" id="5.6.2.4" evidence="13 15"/>
<accession>A0A1E2S2T5</accession>
<keyword evidence="11" id="KW-0413">Isomerase</keyword>
<dbReference type="PANTHER" id="PTHR47964:SF1">
    <property type="entry name" value="ATP-DEPENDENT DNA HELICASE HOMOLOG RECG, CHLOROPLASTIC"/>
    <property type="match status" value="1"/>
</dbReference>
<evidence type="ECO:0000256" key="11">
    <source>
        <dbReference type="ARBA" id="ARBA00023235"/>
    </source>
</evidence>
<evidence type="ECO:0000256" key="13">
    <source>
        <dbReference type="ARBA" id="ARBA00034808"/>
    </source>
</evidence>
<dbReference type="SMART" id="SM00490">
    <property type="entry name" value="HELICc"/>
    <property type="match status" value="1"/>
</dbReference>
<dbReference type="GO" id="GO:0006281">
    <property type="term" value="P:DNA repair"/>
    <property type="evidence" value="ECO:0007669"/>
    <property type="project" value="UniProtKB-UniRule"/>
</dbReference>
<evidence type="ECO:0000256" key="1">
    <source>
        <dbReference type="ARBA" id="ARBA00007504"/>
    </source>
</evidence>
<evidence type="ECO:0000256" key="4">
    <source>
        <dbReference type="ARBA" id="ARBA00022763"/>
    </source>
</evidence>
<comment type="catalytic activity">
    <reaction evidence="12 15">
        <text>Couples ATP hydrolysis with the unwinding of duplex DNA by translocating in the 3'-5' direction.</text>
        <dbReference type="EC" id="5.6.2.4"/>
    </reaction>
</comment>
<evidence type="ECO:0000256" key="2">
    <source>
        <dbReference type="ARBA" id="ARBA00017846"/>
    </source>
</evidence>
<dbReference type="NCBIfam" id="NF008164">
    <property type="entry name" value="PRK10917.1-2"/>
    <property type="match status" value="1"/>
</dbReference>
<keyword evidence="5 15" id="KW-0378">Hydrolase</keyword>
<dbReference type="GO" id="GO:0005524">
    <property type="term" value="F:ATP binding"/>
    <property type="evidence" value="ECO:0007669"/>
    <property type="project" value="UniProtKB-KW"/>
</dbReference>
<dbReference type="Pfam" id="PF00270">
    <property type="entry name" value="DEAD"/>
    <property type="match status" value="1"/>
</dbReference>
<dbReference type="PATRIC" id="fig|1177755.3.peg.467"/>
<dbReference type="GO" id="GO:0003677">
    <property type="term" value="F:DNA binding"/>
    <property type="evidence" value="ECO:0007669"/>
    <property type="project" value="UniProtKB-KW"/>
</dbReference>
<dbReference type="GO" id="GO:0043138">
    <property type="term" value="F:3'-5' DNA helicase activity"/>
    <property type="evidence" value="ECO:0007669"/>
    <property type="project" value="UniProtKB-EC"/>
</dbReference>
<evidence type="ECO:0000313" key="19">
    <source>
        <dbReference type="Proteomes" id="UP000095087"/>
    </source>
</evidence>
<proteinExistence type="inferred from homology"/>
<comment type="caution">
    <text evidence="18">The sequence shown here is derived from an EMBL/GenBank/DDBJ whole genome shotgun (WGS) entry which is preliminary data.</text>
</comment>
<dbReference type="Gene3D" id="3.40.50.300">
    <property type="entry name" value="P-loop containing nucleotide triphosphate hydrolases"/>
    <property type="match status" value="2"/>
</dbReference>
<dbReference type="AlphaFoldDB" id="A0A1E2S2T5"/>
<keyword evidence="19" id="KW-1185">Reference proteome</keyword>
<sequence>MAERRLASTRPAELAPLFAPLTGLKGVGPRIAGLLKTLLRPKRQPEALYLVDLLLHLPSGGVDRRMTGSISEARIGELATLKVRIAEHRPGVQGRFRRGRAPYRILVEDDTGAVELVYFNADRSYLQRTLPVGEERLISGKVEAYDGYLQMPHPDYVARADGTDLPDVEPVYPLTTGLSNGLLRKLMDQALGRVPSLPEWIDAAWLKKNGWPGFKAALLASHRPASFADLEATAPPRARLAYDELLANQLALAAIRQRIRKARGRSIRGDGHIRKKILDALPFELTGAQRFALSEIDGDMADGHRMLRLLQGDVGSGKTIVALLAMAAAIEAGGQAALMAPTEILARQHAKTLEGFAGPAGLKVEILTGREKGKTRQALLERLGAGEIDILIGTHALFQEGVDFKDLALAVIDEQHRFGVHQRLALQGKSTGAGAELLVMTATPIPRTLLLTNFGEMDVSKLDEKPPGRTPIKTRTVPDERLAEVIEGAQRAVANGAQVYWVCPLVAESETLDIAAAEERFAVLQKIFGDHVGLIHGQLKAKEKDEVMGRFAAGELSILVSTTVIEVGVDVPNASIMIIEHAERFGLSQLHQLRGRVGRGAKESACILLYRQPLTETAKERLNVMRRTEDGFVIAEEDLRLRGGGEVLGTRQSGMPAFRLARLPEHTELLEAARDEARLALTRDPTLSEPRSQALKTLLYLFERDDAIRLLRAG</sequence>
<comment type="function">
    <text evidence="15">Plays a critical role in recombination and DNA repair. Helps process Holliday junction intermediates to mature products by catalyzing branch migration. Has replication fork regression activity, unwinds stalled or blocked replication forks to make a HJ that can be resolved. Has a DNA unwinding activity characteristic of a DNA helicase with 3'-5' polarity.</text>
</comment>
<comment type="catalytic activity">
    <reaction evidence="14 15">
        <text>ATP + H2O = ADP + phosphate + H(+)</text>
        <dbReference type="Rhea" id="RHEA:13065"/>
        <dbReference type="ChEBI" id="CHEBI:15377"/>
        <dbReference type="ChEBI" id="CHEBI:15378"/>
        <dbReference type="ChEBI" id="CHEBI:30616"/>
        <dbReference type="ChEBI" id="CHEBI:43474"/>
        <dbReference type="ChEBI" id="CHEBI:456216"/>
        <dbReference type="EC" id="5.6.2.4"/>
    </reaction>
</comment>
<dbReference type="EMBL" id="MASI01000001">
    <property type="protein sequence ID" value="ODA68639.1"/>
    <property type="molecule type" value="Genomic_DNA"/>
</dbReference>
<dbReference type="Gene3D" id="2.40.50.140">
    <property type="entry name" value="Nucleic acid-binding proteins"/>
    <property type="match status" value="1"/>
</dbReference>
<evidence type="ECO:0000256" key="10">
    <source>
        <dbReference type="ARBA" id="ARBA00023204"/>
    </source>
</evidence>
<dbReference type="NCBIfam" id="TIGR00643">
    <property type="entry name" value="recG"/>
    <property type="match status" value="1"/>
</dbReference>
<dbReference type="InterPro" id="IPR001650">
    <property type="entry name" value="Helicase_C-like"/>
</dbReference>
<keyword evidence="3 15" id="KW-0547">Nucleotide-binding</keyword>
<dbReference type="GO" id="GO:0016887">
    <property type="term" value="F:ATP hydrolysis activity"/>
    <property type="evidence" value="ECO:0007669"/>
    <property type="project" value="RHEA"/>
</dbReference>
<evidence type="ECO:0000256" key="5">
    <source>
        <dbReference type="ARBA" id="ARBA00022801"/>
    </source>
</evidence>
<feature type="domain" description="Helicase ATP-binding" evidence="16">
    <location>
        <begin position="299"/>
        <end position="462"/>
    </location>
</feature>
<keyword evidence="4 15" id="KW-0227">DNA damage</keyword>
<dbReference type="Pfam" id="PF00271">
    <property type="entry name" value="Helicase_C"/>
    <property type="match status" value="1"/>
</dbReference>
<dbReference type="STRING" id="1177755.A7A08_00470"/>
<evidence type="ECO:0000256" key="12">
    <source>
        <dbReference type="ARBA" id="ARBA00034617"/>
    </source>
</evidence>
<evidence type="ECO:0000259" key="17">
    <source>
        <dbReference type="PROSITE" id="PS51194"/>
    </source>
</evidence>
<evidence type="ECO:0000313" key="18">
    <source>
        <dbReference type="EMBL" id="ODA68639.1"/>
    </source>
</evidence>
<keyword evidence="7 15" id="KW-0067">ATP-binding</keyword>
<dbReference type="CDD" id="cd17992">
    <property type="entry name" value="DEXHc_RecG"/>
    <property type="match status" value="1"/>
</dbReference>
<dbReference type="RefSeq" id="WP_069093896.1">
    <property type="nucleotide sequence ID" value="NZ_MASI01000001.1"/>
</dbReference>
<dbReference type="NCBIfam" id="NF008165">
    <property type="entry name" value="PRK10917.1-3"/>
    <property type="match status" value="1"/>
</dbReference>
<evidence type="ECO:0000256" key="8">
    <source>
        <dbReference type="ARBA" id="ARBA00023125"/>
    </source>
</evidence>
<dbReference type="OrthoDB" id="9804325at2"/>
<dbReference type="GO" id="GO:0006310">
    <property type="term" value="P:DNA recombination"/>
    <property type="evidence" value="ECO:0007669"/>
    <property type="project" value="UniProtKB-UniRule"/>
</dbReference>
<evidence type="ECO:0000256" key="6">
    <source>
        <dbReference type="ARBA" id="ARBA00022806"/>
    </source>
</evidence>
<evidence type="ECO:0000256" key="9">
    <source>
        <dbReference type="ARBA" id="ARBA00023172"/>
    </source>
</evidence>
<dbReference type="Proteomes" id="UP000095087">
    <property type="component" value="Unassembled WGS sequence"/>
</dbReference>
<dbReference type="SUPFAM" id="SSF52540">
    <property type="entry name" value="P-loop containing nucleoside triphosphate hydrolases"/>
    <property type="match status" value="2"/>
</dbReference>
<dbReference type="NCBIfam" id="NF008168">
    <property type="entry name" value="PRK10917.2-2"/>
    <property type="match status" value="1"/>
</dbReference>
<evidence type="ECO:0000256" key="7">
    <source>
        <dbReference type="ARBA" id="ARBA00022840"/>
    </source>
</evidence>
<dbReference type="SUPFAM" id="SSF50249">
    <property type="entry name" value="Nucleic acid-binding proteins"/>
    <property type="match status" value="1"/>
</dbReference>
<feature type="domain" description="Helicase C-terminal" evidence="17">
    <location>
        <begin position="495"/>
        <end position="640"/>
    </location>
</feature>